<dbReference type="Proteomes" id="UP000256690">
    <property type="component" value="Unassembled WGS sequence"/>
</dbReference>
<protein>
    <recommendedName>
        <fullName evidence="3">Glycoside hydrolase family 43 protein</fullName>
    </recommendedName>
</protein>
<dbReference type="AlphaFoldDB" id="A0A3D8R5B1"/>
<comment type="caution">
    <text evidence="1">The sequence shown here is derived from an EMBL/GenBank/DDBJ whole genome shotgun (WGS) entry which is preliminary data.</text>
</comment>
<evidence type="ECO:0000313" key="2">
    <source>
        <dbReference type="Proteomes" id="UP000256690"/>
    </source>
</evidence>
<keyword evidence="2" id="KW-1185">Reference proteome</keyword>
<organism evidence="1 2">
    <name type="scientific">Aspergillus mulundensis</name>
    <dbReference type="NCBI Taxonomy" id="1810919"/>
    <lineage>
        <taxon>Eukaryota</taxon>
        <taxon>Fungi</taxon>
        <taxon>Dikarya</taxon>
        <taxon>Ascomycota</taxon>
        <taxon>Pezizomycotina</taxon>
        <taxon>Eurotiomycetes</taxon>
        <taxon>Eurotiomycetidae</taxon>
        <taxon>Eurotiales</taxon>
        <taxon>Aspergillaceae</taxon>
        <taxon>Aspergillus</taxon>
        <taxon>Aspergillus subgen. Nidulantes</taxon>
    </lineage>
</organism>
<dbReference type="EMBL" id="PVWQ01000011">
    <property type="protein sequence ID" value="RDW68994.1"/>
    <property type="molecule type" value="Genomic_DNA"/>
</dbReference>
<dbReference type="STRING" id="1810919.A0A3D8R5B1"/>
<dbReference type="InterPro" id="IPR043750">
    <property type="entry name" value="DUF5695"/>
</dbReference>
<name>A0A3D8R5B1_9EURO</name>
<dbReference type="RefSeq" id="XP_026600783.1">
    <property type="nucleotide sequence ID" value="XM_026750770.1"/>
</dbReference>
<evidence type="ECO:0000313" key="1">
    <source>
        <dbReference type="EMBL" id="RDW68994.1"/>
    </source>
</evidence>
<dbReference type="GeneID" id="38119124"/>
<sequence>MKPSAAVISHALAAAVSAQAQDTLGLSSGYKNISTANFDFSLVQDSQVLASIRPSGQDFDFSPSQFLEYRVANGQYHVGDINFRYRVSGNGEWIDASTASSRKPVEEISPTSALSEADLTGTLPDSFPLEVTRRWTDVDGDLGLIFTITNPQSQSVELGSLGLPLEFNSIFFNYTAEEALAKCSLIDPYIGLGGGYVQVSPTSGTGAALVITPIGDTPFEAWNFLNEPTDGALPYHSQVFEGFYEWQTLTKAHAENEWAGVEPWNEPTSKVLEPGSSWTVGLRLSLVKDGVRGIGDIVEATGTPYAVGVPGYIIPADLEASLYLFTNKTVADMTTTPAQAFKMTKGHSDNLWKLQPQPGVWGRVRLTVTYSDGVNQTVHYYITDSASEAIGKLGNFFTTKAWFNDSLDPFGRAPSVISYDRIADKQVEQDPRVWIAGLMDEGGSGAWLATLMKQSVQPEPEQITKLEQFIEYTLWGDIQVRDNRTGPTNTSADIHGVRKSVFFYQQDYVPDYEYDSSIDWGNWWSWNRADSYSVDGRAYNYVHVTAAYWAMYRVARAYPGLVSVHDWEWYLDQAYETVMRCYVQDETGYYYVGYALVGLMGETVWGELLNDLKRENQTEKVRRLETVMQDRVDYWASLPAPFGSEQAWDSTGQEGVYYWTRYFGHEALVNKTINSILGYMPTVAHWGWNGNARRYWDNIYGGKLQRFERQIHHYGSGLNALPLLSHFRHNPQDTYLLHVGYGGMNGPLSNIDEEGFASASFHSWPDTLAWDGYSGDYGPNFLGLVLGSEVYLVDDPKLGLVAYGGNVRSSDNDSSIIVATRDAVKHRIFVGPLSLSVTIDAGAIEEFEYDSEKDTVSLTLATKSSSAPVTAAEVEAVIVWVEDISGSRVYALAGEYEREREGWKVPFGDQSEVTIVVAAQ</sequence>
<reference evidence="1 2" key="1">
    <citation type="journal article" date="2018" name="IMA Fungus">
        <title>IMA Genome-F 9: Draft genome sequence of Annulohypoxylon stygium, Aspergillus mulundensis, Berkeleyomyces basicola (syn. Thielaviopsis basicola), Ceratocystis smalleyi, two Cercospora beticola strains, Coleophoma cylindrospora, Fusarium fracticaudum, Phialophora cf. hyalina, and Morchella septimelata.</title>
        <authorList>
            <person name="Wingfield B.D."/>
            <person name="Bills G.F."/>
            <person name="Dong Y."/>
            <person name="Huang W."/>
            <person name="Nel W.J."/>
            <person name="Swalarsk-Parry B.S."/>
            <person name="Vaghefi N."/>
            <person name="Wilken P.M."/>
            <person name="An Z."/>
            <person name="de Beer Z.W."/>
            <person name="De Vos L."/>
            <person name="Chen L."/>
            <person name="Duong T.A."/>
            <person name="Gao Y."/>
            <person name="Hammerbacher A."/>
            <person name="Kikkert J.R."/>
            <person name="Li Y."/>
            <person name="Li H."/>
            <person name="Li K."/>
            <person name="Li Q."/>
            <person name="Liu X."/>
            <person name="Ma X."/>
            <person name="Naidoo K."/>
            <person name="Pethybridge S.J."/>
            <person name="Sun J."/>
            <person name="Steenkamp E.T."/>
            <person name="van der Nest M.A."/>
            <person name="van Wyk S."/>
            <person name="Wingfield M.J."/>
            <person name="Xiong C."/>
            <person name="Yue Q."/>
            <person name="Zhang X."/>
        </authorList>
    </citation>
    <scope>NUCLEOTIDE SEQUENCE [LARGE SCALE GENOMIC DNA]</scope>
    <source>
        <strain evidence="1 2">DSM 5745</strain>
    </source>
</reference>
<gene>
    <name evidence="1" type="ORF">DSM5745_08754</name>
</gene>
<proteinExistence type="predicted"/>
<dbReference type="Pfam" id="PF18951">
    <property type="entry name" value="DUF5695"/>
    <property type="match status" value="1"/>
</dbReference>
<evidence type="ECO:0008006" key="3">
    <source>
        <dbReference type="Google" id="ProtNLM"/>
    </source>
</evidence>
<accession>A0A3D8R5B1</accession>
<dbReference type="OrthoDB" id="2730619at2759"/>